<accession>A0A8H4QQZ0</accession>
<reference evidence="2 3" key="1">
    <citation type="submission" date="2019-12" db="EMBL/GenBank/DDBJ databases">
        <authorList>
            <person name="Floudas D."/>
            <person name="Bentzer J."/>
            <person name="Ahren D."/>
            <person name="Johansson T."/>
            <person name="Persson P."/>
            <person name="Tunlid A."/>
        </authorList>
    </citation>
    <scope>NUCLEOTIDE SEQUENCE [LARGE SCALE GENOMIC DNA]</scope>
    <source>
        <strain evidence="2 3">CBS 102.39</strain>
    </source>
</reference>
<feature type="domain" description="G" evidence="1">
    <location>
        <begin position="61"/>
        <end position="156"/>
    </location>
</feature>
<comment type="caution">
    <text evidence="2">The sequence shown here is derived from an EMBL/GenBank/DDBJ whole genome shotgun (WGS) entry which is preliminary data.</text>
</comment>
<evidence type="ECO:0000259" key="1">
    <source>
        <dbReference type="Pfam" id="PF01926"/>
    </source>
</evidence>
<dbReference type="GO" id="GO:0005525">
    <property type="term" value="F:GTP binding"/>
    <property type="evidence" value="ECO:0007669"/>
    <property type="project" value="InterPro"/>
</dbReference>
<organism evidence="2 3">
    <name type="scientific">Agrocybe pediades</name>
    <dbReference type="NCBI Taxonomy" id="84607"/>
    <lineage>
        <taxon>Eukaryota</taxon>
        <taxon>Fungi</taxon>
        <taxon>Dikarya</taxon>
        <taxon>Basidiomycota</taxon>
        <taxon>Agaricomycotina</taxon>
        <taxon>Agaricomycetes</taxon>
        <taxon>Agaricomycetidae</taxon>
        <taxon>Agaricales</taxon>
        <taxon>Agaricineae</taxon>
        <taxon>Strophariaceae</taxon>
        <taxon>Agrocybe</taxon>
    </lineage>
</organism>
<dbReference type="PANTHER" id="PTHR10751">
    <property type="entry name" value="GUANYLATE BINDING PROTEIN"/>
    <property type="match status" value="1"/>
</dbReference>
<dbReference type="Pfam" id="PF01926">
    <property type="entry name" value="MMR_HSR1"/>
    <property type="match status" value="2"/>
</dbReference>
<dbReference type="InterPro" id="IPR027417">
    <property type="entry name" value="P-loop_NTPase"/>
</dbReference>
<dbReference type="Proteomes" id="UP000521872">
    <property type="component" value="Unassembled WGS sequence"/>
</dbReference>
<evidence type="ECO:0000313" key="3">
    <source>
        <dbReference type="Proteomes" id="UP000521872"/>
    </source>
</evidence>
<dbReference type="Gene3D" id="3.40.50.300">
    <property type="entry name" value="P-loop containing nucleotide triphosphate hydrolases"/>
    <property type="match status" value="2"/>
</dbReference>
<sequence>MELGATASPNSTSCGTQTAEARFSHQWCILLSLAAPNLKIFMPRASNFRKQSADSRQEIIILIMGATRAGKSTFFNYLVQDEHLKSKLGDTMASCTSQLHPITLTSIPDDPFLQQYTIVLVDTPGFDDTMKDTDTFKLIRDWLENACALFFYLSDDKLRETYYRYRHKKILGGIIYLHDISSDRLLESAQNHIKRLGHLCGGASFSKVIIGTTKWNHTTSQIRNREKHEELKQHLRPMLEKGAEVKQFEGSYDSAVSFIEQIVKKPRLKFEAFWITLDTKTRKNRLHAASIPEIIIIPIMGATGAGKSTFLNYLVQDERQKFQVGHKLTSCTSELRPVTLTFPNDPFLRQYTVILVDTPGFDDTYAADVDILERIANWLKNAHRDMMVVGGVIYLHDISNDRFSGTARRNLEMFNRMCGDNAFKKVIIGTTKWRRTPPSTGERRENELKEVHWRPMLEKGASTKHFEDSYDSCLAFIRQIVEDKLLGIYLTIQKEMVDDKKIIPETQAGMELRFTLREVLDMQRKILELEKDMTEAGDDDAIRRAHQEARQRMDALMLQIEQLKIPFFRKLMKFLGIL</sequence>
<dbReference type="CDD" id="cd00882">
    <property type="entry name" value="Ras_like_GTPase"/>
    <property type="match status" value="2"/>
</dbReference>
<gene>
    <name evidence="2" type="ORF">D9613_003468</name>
</gene>
<name>A0A8H4QQZ0_9AGAR</name>
<dbReference type="AlphaFoldDB" id="A0A8H4QQZ0"/>
<protein>
    <recommendedName>
        <fullName evidence="1">G domain-containing protein</fullName>
    </recommendedName>
</protein>
<proteinExistence type="predicted"/>
<dbReference type="SUPFAM" id="SSF52540">
    <property type="entry name" value="P-loop containing nucleoside triphosphate hydrolases"/>
    <property type="match status" value="2"/>
</dbReference>
<evidence type="ECO:0000313" key="2">
    <source>
        <dbReference type="EMBL" id="KAF4615160.1"/>
    </source>
</evidence>
<keyword evidence="3" id="KW-1185">Reference proteome</keyword>
<dbReference type="EMBL" id="JAACJL010000044">
    <property type="protein sequence ID" value="KAF4615160.1"/>
    <property type="molecule type" value="Genomic_DNA"/>
</dbReference>
<dbReference type="InterPro" id="IPR006073">
    <property type="entry name" value="GTP-bd"/>
</dbReference>
<feature type="domain" description="G" evidence="1">
    <location>
        <begin position="299"/>
        <end position="397"/>
    </location>
</feature>